<accession>A0A369IIT6</accession>
<dbReference type="Pfam" id="PF16360">
    <property type="entry name" value="GTP-bdg_M"/>
    <property type="match status" value="1"/>
</dbReference>
<comment type="caution">
    <text evidence="11">The sequence shown here is derived from an EMBL/GenBank/DDBJ whole genome shotgun (WGS) entry which is preliminary data.</text>
</comment>
<dbReference type="FunFam" id="3.40.50.300:FF:000955">
    <property type="entry name" value="GTPase HflX"/>
    <property type="match status" value="1"/>
</dbReference>
<evidence type="ECO:0000256" key="6">
    <source>
        <dbReference type="HAMAP-Rule" id="MF_00900"/>
    </source>
</evidence>
<keyword evidence="2 8" id="KW-0479">Metal-binding</keyword>
<dbReference type="SUPFAM" id="SSF52540">
    <property type="entry name" value="P-loop containing nucleoside triphosphate hydrolases"/>
    <property type="match status" value="1"/>
</dbReference>
<feature type="binding site" evidence="7">
    <location>
        <begin position="318"/>
        <end position="321"/>
    </location>
    <ligand>
        <name>GTP</name>
        <dbReference type="ChEBI" id="CHEBI:37565"/>
    </ligand>
</feature>
<keyword evidence="4 8" id="KW-0460">Magnesium</keyword>
<evidence type="ECO:0000313" key="11">
    <source>
        <dbReference type="EMBL" id="RDB07174.1"/>
    </source>
</evidence>
<dbReference type="GO" id="GO:0046872">
    <property type="term" value="F:metal ion binding"/>
    <property type="evidence" value="ECO:0007669"/>
    <property type="project" value="UniProtKB-KW"/>
</dbReference>
<dbReference type="Pfam" id="PF13167">
    <property type="entry name" value="GTP-bdg_N"/>
    <property type="match status" value="1"/>
</dbReference>
<dbReference type="FunFam" id="3.40.50.11060:FF:000001">
    <property type="entry name" value="GTPase HflX"/>
    <property type="match status" value="1"/>
</dbReference>
<dbReference type="GO" id="GO:0003924">
    <property type="term" value="F:GTPase activity"/>
    <property type="evidence" value="ECO:0007669"/>
    <property type="project" value="UniProtKB-UniRule"/>
</dbReference>
<proteinExistence type="inferred from homology"/>
<evidence type="ECO:0000256" key="8">
    <source>
        <dbReference type="PIRSR" id="PIRSR006809-2"/>
    </source>
</evidence>
<dbReference type="PANTHER" id="PTHR10229">
    <property type="entry name" value="GTP-BINDING PROTEIN HFLX"/>
    <property type="match status" value="1"/>
</dbReference>
<dbReference type="InterPro" id="IPR030394">
    <property type="entry name" value="G_HFLX_dom"/>
</dbReference>
<dbReference type="OrthoDB" id="9812272at2"/>
<evidence type="ECO:0000256" key="4">
    <source>
        <dbReference type="ARBA" id="ARBA00022842"/>
    </source>
</evidence>
<evidence type="ECO:0000256" key="1">
    <source>
        <dbReference type="ARBA" id="ARBA00022490"/>
    </source>
</evidence>
<dbReference type="Pfam" id="PF01926">
    <property type="entry name" value="MMR_HSR1"/>
    <property type="match status" value="1"/>
</dbReference>
<protein>
    <recommendedName>
        <fullName evidence="6">GTPase HflX</fullName>
    </recommendedName>
    <alternativeName>
        <fullName evidence="6">GTP-binding protein HflX</fullName>
    </alternativeName>
</protein>
<reference evidence="11 12" key="1">
    <citation type="submission" date="2018-07" db="EMBL/GenBank/DDBJ databases">
        <title>Genome analysis of Runella aurantiaca.</title>
        <authorList>
            <person name="Yang X."/>
        </authorList>
    </citation>
    <scope>NUCLEOTIDE SEQUENCE [LARGE SCALE GENOMIC DNA]</scope>
    <source>
        <strain evidence="11 12">YX9</strain>
    </source>
</reference>
<comment type="similarity">
    <text evidence="6">Belongs to the TRAFAC class OBG-HflX-like GTPase superfamily. HflX GTPase family.</text>
</comment>
<feature type="binding site" evidence="7">
    <location>
        <begin position="206"/>
        <end position="213"/>
    </location>
    <ligand>
        <name>GTP</name>
        <dbReference type="ChEBI" id="CHEBI:37565"/>
    </ligand>
</feature>
<comment type="subcellular location">
    <subcellularLocation>
        <location evidence="6">Cytoplasm</location>
    </subcellularLocation>
    <text evidence="6">May associate with membranes.</text>
</comment>
<keyword evidence="3 6" id="KW-0547">Nucleotide-binding</keyword>
<dbReference type="Gene3D" id="6.10.250.2860">
    <property type="match status" value="1"/>
</dbReference>
<dbReference type="CDD" id="cd01878">
    <property type="entry name" value="HflX"/>
    <property type="match status" value="1"/>
</dbReference>
<dbReference type="Gene3D" id="3.40.50.300">
    <property type="entry name" value="P-loop containing nucleotide triphosphate hydrolases"/>
    <property type="match status" value="1"/>
</dbReference>
<feature type="binding site" evidence="8">
    <location>
        <position position="213"/>
    </location>
    <ligand>
        <name>Mg(2+)</name>
        <dbReference type="ChEBI" id="CHEBI:18420"/>
    </ligand>
</feature>
<dbReference type="InterPro" id="IPR025121">
    <property type="entry name" value="GTPase_HflX_N"/>
</dbReference>
<dbReference type="AlphaFoldDB" id="A0A369IIT6"/>
<evidence type="ECO:0000313" key="12">
    <source>
        <dbReference type="Proteomes" id="UP000253141"/>
    </source>
</evidence>
<dbReference type="PANTHER" id="PTHR10229:SF0">
    <property type="entry name" value="GTP-BINDING PROTEIN 6-RELATED"/>
    <property type="match status" value="1"/>
</dbReference>
<dbReference type="Proteomes" id="UP000253141">
    <property type="component" value="Unassembled WGS sequence"/>
</dbReference>
<organism evidence="11 12">
    <name type="scientific">Runella aurantiaca</name>
    <dbReference type="NCBI Taxonomy" id="2282308"/>
    <lineage>
        <taxon>Bacteria</taxon>
        <taxon>Pseudomonadati</taxon>
        <taxon>Bacteroidota</taxon>
        <taxon>Cytophagia</taxon>
        <taxon>Cytophagales</taxon>
        <taxon>Spirosomataceae</taxon>
        <taxon>Runella</taxon>
    </lineage>
</organism>
<dbReference type="HAMAP" id="MF_00900">
    <property type="entry name" value="GTPase_HflX"/>
    <property type="match status" value="1"/>
</dbReference>
<dbReference type="InterPro" id="IPR027417">
    <property type="entry name" value="P-loop_NTPase"/>
</dbReference>
<dbReference type="InterPro" id="IPR006073">
    <property type="entry name" value="GTP-bd"/>
</dbReference>
<evidence type="ECO:0000256" key="3">
    <source>
        <dbReference type="ARBA" id="ARBA00022741"/>
    </source>
</evidence>
<evidence type="ECO:0000256" key="5">
    <source>
        <dbReference type="ARBA" id="ARBA00023134"/>
    </source>
</evidence>
<keyword evidence="12" id="KW-1185">Reference proteome</keyword>
<feature type="domain" description="Hflx-type G" evidence="10">
    <location>
        <begin position="200"/>
        <end position="392"/>
    </location>
</feature>
<dbReference type="Gene3D" id="3.40.50.11060">
    <property type="entry name" value="GTPase HflX, N-terminal domain"/>
    <property type="match status" value="1"/>
</dbReference>
<feature type="binding site" evidence="7">
    <location>
        <begin position="370"/>
        <end position="372"/>
    </location>
    <ligand>
        <name>GTP</name>
        <dbReference type="ChEBI" id="CHEBI:37565"/>
    </ligand>
</feature>
<dbReference type="GO" id="GO:0005737">
    <property type="term" value="C:cytoplasm"/>
    <property type="evidence" value="ECO:0007669"/>
    <property type="project" value="UniProtKB-SubCell"/>
</dbReference>
<evidence type="ECO:0000259" key="10">
    <source>
        <dbReference type="PROSITE" id="PS51705"/>
    </source>
</evidence>
<dbReference type="GO" id="GO:0043022">
    <property type="term" value="F:ribosome binding"/>
    <property type="evidence" value="ECO:0007669"/>
    <property type="project" value="TreeGrafter"/>
</dbReference>
<evidence type="ECO:0000256" key="9">
    <source>
        <dbReference type="SAM" id="Coils"/>
    </source>
</evidence>
<name>A0A369IIT6_9BACT</name>
<feature type="binding site" evidence="7">
    <location>
        <begin position="231"/>
        <end position="235"/>
    </location>
    <ligand>
        <name>GTP</name>
        <dbReference type="ChEBI" id="CHEBI:37565"/>
    </ligand>
</feature>
<dbReference type="GO" id="GO:0005525">
    <property type="term" value="F:GTP binding"/>
    <property type="evidence" value="ECO:0007669"/>
    <property type="project" value="UniProtKB-UniRule"/>
</dbReference>
<dbReference type="PROSITE" id="PS51705">
    <property type="entry name" value="G_HFLX"/>
    <property type="match status" value="1"/>
</dbReference>
<keyword evidence="5 6" id="KW-0342">GTP-binding</keyword>
<sequence>MNSTAKKQETAVLVAITTQRQTAEQTQEYLQELAFLASTLGVETVKTFTQKLEYSDNRTFVGKGRLEDIKTFVTANPVDMIIFDDELIPSQVRNLEAEFKDIKVLDRSLLILDIFAMRAQTAQAKTQVELAQYQYMYPRLTRMWSHLSRQKGGVGMRGPGEKELETDRRIVQDRIAFLKEKLEKIDKQSVTRRKERNRLVRVALVGYTNVGKSTLMRRLAKTDVFAENKLFATVDSTVRKVVLENIPFLLTDTVGFIRKLPTKLIESFKSTLDEVREADILLHVVDISHPSFEEQIEVVNQTLAEIGAGDKSTVMVFNKIDAYHPKKEAFDEVVETEEGEIVVEQTKEMVLEKLKKSYYNASAEHVVFISAQNSENLGELRTKLFELIKQKHYVIYPNWLNVPFTDVDFAE</sequence>
<feature type="coiled-coil region" evidence="9">
    <location>
        <begin position="161"/>
        <end position="188"/>
    </location>
</feature>
<comment type="function">
    <text evidence="6">GTPase that associates with the 50S ribosomal subunit and may have a role during protein synthesis or ribosome biogenesis.</text>
</comment>
<dbReference type="NCBIfam" id="TIGR03156">
    <property type="entry name" value="GTP_HflX"/>
    <property type="match status" value="1"/>
</dbReference>
<evidence type="ECO:0000256" key="2">
    <source>
        <dbReference type="ARBA" id="ARBA00022723"/>
    </source>
</evidence>
<evidence type="ECO:0000256" key="7">
    <source>
        <dbReference type="PIRSR" id="PIRSR006809-1"/>
    </source>
</evidence>
<dbReference type="InterPro" id="IPR042108">
    <property type="entry name" value="GTPase_HflX_N_sf"/>
</dbReference>
<dbReference type="EMBL" id="QPIW01000002">
    <property type="protein sequence ID" value="RDB07174.1"/>
    <property type="molecule type" value="Genomic_DNA"/>
</dbReference>
<dbReference type="PRINTS" id="PR00326">
    <property type="entry name" value="GTP1OBG"/>
</dbReference>
<dbReference type="RefSeq" id="WP_114459758.1">
    <property type="nucleotide sequence ID" value="NZ_QPIW01000002.1"/>
</dbReference>
<dbReference type="PIRSF" id="PIRSF006809">
    <property type="entry name" value="GTP-binding_hflX_prd"/>
    <property type="match status" value="1"/>
</dbReference>
<keyword evidence="1 6" id="KW-0963">Cytoplasm</keyword>
<feature type="binding site" evidence="7">
    <location>
        <begin position="252"/>
        <end position="255"/>
    </location>
    <ligand>
        <name>GTP</name>
        <dbReference type="ChEBI" id="CHEBI:37565"/>
    </ligand>
</feature>
<keyword evidence="9" id="KW-0175">Coiled coil</keyword>
<comment type="subunit">
    <text evidence="6">Monomer. Associates with the 50S ribosomal subunit.</text>
</comment>
<feature type="binding site" evidence="8">
    <location>
        <position position="233"/>
    </location>
    <ligand>
        <name>Mg(2+)</name>
        <dbReference type="ChEBI" id="CHEBI:18420"/>
    </ligand>
</feature>
<dbReference type="InterPro" id="IPR032305">
    <property type="entry name" value="GTP-bd_M"/>
</dbReference>
<gene>
    <name evidence="6 11" type="primary">hflX</name>
    <name evidence="11" type="ORF">DVG78_03890</name>
</gene>
<dbReference type="InterPro" id="IPR016496">
    <property type="entry name" value="GTPase_HflX"/>
</dbReference>
<comment type="cofactor">
    <cofactor evidence="8">
        <name>Mg(2+)</name>
        <dbReference type="ChEBI" id="CHEBI:18420"/>
    </cofactor>
</comment>